<evidence type="ECO:0000313" key="2">
    <source>
        <dbReference type="EMBL" id="MBW78909.1"/>
    </source>
</evidence>
<protein>
    <submittedName>
        <fullName evidence="2">Uncharacterized protein</fullName>
    </submittedName>
</protein>
<feature type="transmembrane region" description="Helical" evidence="1">
    <location>
        <begin position="45"/>
        <end position="66"/>
    </location>
</feature>
<proteinExistence type="predicted"/>
<sequence>MCVCVCVCVCVCAPSWKTIFCAGFSSGRPAVSTGALAVRSSPVFVFLGRIVHPTGSGVVFAHLLFFSFGQ</sequence>
<dbReference type="EMBL" id="GGFL01014731">
    <property type="protein sequence ID" value="MBW78909.1"/>
    <property type="molecule type" value="Transcribed_RNA"/>
</dbReference>
<accession>A0A2M4DN03</accession>
<organism evidence="2">
    <name type="scientific">Anopheles darlingi</name>
    <name type="common">Mosquito</name>
    <dbReference type="NCBI Taxonomy" id="43151"/>
    <lineage>
        <taxon>Eukaryota</taxon>
        <taxon>Metazoa</taxon>
        <taxon>Ecdysozoa</taxon>
        <taxon>Arthropoda</taxon>
        <taxon>Hexapoda</taxon>
        <taxon>Insecta</taxon>
        <taxon>Pterygota</taxon>
        <taxon>Neoptera</taxon>
        <taxon>Endopterygota</taxon>
        <taxon>Diptera</taxon>
        <taxon>Nematocera</taxon>
        <taxon>Culicoidea</taxon>
        <taxon>Culicidae</taxon>
        <taxon>Anophelinae</taxon>
        <taxon>Anopheles</taxon>
    </lineage>
</organism>
<evidence type="ECO:0000256" key="1">
    <source>
        <dbReference type="SAM" id="Phobius"/>
    </source>
</evidence>
<keyword evidence="1" id="KW-0812">Transmembrane</keyword>
<dbReference type="AlphaFoldDB" id="A0A2M4DN03"/>
<name>A0A2M4DN03_ANODA</name>
<reference evidence="2" key="1">
    <citation type="submission" date="2018-01" db="EMBL/GenBank/DDBJ databases">
        <title>An insight into the sialome of Amazonian anophelines.</title>
        <authorList>
            <person name="Ribeiro J.M."/>
            <person name="Scarpassa V."/>
            <person name="Calvo E."/>
        </authorList>
    </citation>
    <scope>NUCLEOTIDE SEQUENCE</scope>
</reference>
<keyword evidence="1" id="KW-1133">Transmembrane helix</keyword>
<keyword evidence="1" id="KW-0472">Membrane</keyword>